<keyword evidence="1" id="KW-0472">Membrane</keyword>
<proteinExistence type="predicted"/>
<accession>A0A645FVF4</accession>
<dbReference type="EMBL" id="VSSQ01062949">
    <property type="protein sequence ID" value="MPN16053.1"/>
    <property type="molecule type" value="Genomic_DNA"/>
</dbReference>
<gene>
    <name evidence="2" type="ORF">SDC9_163391</name>
</gene>
<organism evidence="2">
    <name type="scientific">bioreactor metagenome</name>
    <dbReference type="NCBI Taxonomy" id="1076179"/>
    <lineage>
        <taxon>unclassified sequences</taxon>
        <taxon>metagenomes</taxon>
        <taxon>ecological metagenomes</taxon>
    </lineage>
</organism>
<dbReference type="AlphaFoldDB" id="A0A645FVF4"/>
<evidence type="ECO:0000256" key="1">
    <source>
        <dbReference type="SAM" id="Phobius"/>
    </source>
</evidence>
<comment type="caution">
    <text evidence="2">The sequence shown here is derived from an EMBL/GenBank/DDBJ whole genome shotgun (WGS) entry which is preliminary data.</text>
</comment>
<name>A0A645FVF4_9ZZZZ</name>
<evidence type="ECO:0000313" key="2">
    <source>
        <dbReference type="EMBL" id="MPN16053.1"/>
    </source>
</evidence>
<protein>
    <submittedName>
        <fullName evidence="2">Uncharacterized protein</fullName>
    </submittedName>
</protein>
<sequence>MPKDLTLANALQTLALGNGLIILILTRPALMPSARLRSTASLAAPDIEPVVTIAYSASSILYSSIAPSYVLPNNSPYALSTSSITLRAFCCAFKCLYLYSIKRSPFVRGSTAIGLSGSSKICSGLYVPKNPSTFSCSGIKTFSVICER</sequence>
<reference evidence="2" key="1">
    <citation type="submission" date="2019-08" db="EMBL/GenBank/DDBJ databases">
        <authorList>
            <person name="Kucharzyk K."/>
            <person name="Murdoch R.W."/>
            <person name="Higgins S."/>
            <person name="Loffler F."/>
        </authorList>
    </citation>
    <scope>NUCLEOTIDE SEQUENCE</scope>
</reference>
<feature type="transmembrane region" description="Helical" evidence="1">
    <location>
        <begin position="6"/>
        <end position="26"/>
    </location>
</feature>
<keyword evidence="1" id="KW-1133">Transmembrane helix</keyword>
<keyword evidence="1" id="KW-0812">Transmembrane</keyword>